<evidence type="ECO:0000256" key="3">
    <source>
        <dbReference type="ARBA" id="ARBA00023237"/>
    </source>
</evidence>
<dbReference type="Pfam" id="PF14905">
    <property type="entry name" value="OMP_b-brl_3"/>
    <property type="match status" value="1"/>
</dbReference>
<dbReference type="Gene3D" id="2.40.170.20">
    <property type="entry name" value="TonB-dependent receptor, beta-barrel domain"/>
    <property type="match status" value="1"/>
</dbReference>
<dbReference type="SUPFAM" id="SSF56935">
    <property type="entry name" value="Porins"/>
    <property type="match status" value="1"/>
</dbReference>
<reference evidence="6 7" key="1">
    <citation type="submission" date="2018-05" db="EMBL/GenBank/DDBJ databases">
        <title>Chitinophaga sp. K3CV102501T nov., isolated from isolated from a monsoon evergreen broad-leaved forest soil.</title>
        <authorList>
            <person name="Lv Y."/>
        </authorList>
    </citation>
    <scope>NUCLEOTIDE SEQUENCE [LARGE SCALE GENOMIC DNA]</scope>
    <source>
        <strain evidence="6 7">GDMCC 1.1325</strain>
    </source>
</reference>
<sequence length="800" mass="88611">MTLRGTLLLFLLLIVISLQARQQGGSVTGQVIDSITGKPVEFATVVLMQAADRKAVAHTLADNQGGFNFSGVAPGSYQIGITMLGYTPRMLDTFRVDAAHLTHRLGIRYLSQTMRQLGGVTVTGKKPLIELEDEKLIYNVENDIEKDNSSASDIMRKIPFVTVDADGTIKLKGQTNYKVLLNGKATSMITRDPKEALKAYPASIIKRIEIITEPSAKYDAEGIGGIINIITQKHTIGYNGSLFSSYNTLGRFNGGGSFSARKKKIGITAYVSGSSENSRFSSSIIRESFIPGDKGRLEQNTETRKNSHSLSGSLELTYDIDSSNSIGISASGTFNRSTIHTPQDNNWYDSSNHLIQKGTYQSNNYNPGQGVGTGVDYQHKFKQPGHELSFVLYIISGSADGHTDNIQNNYPGTDSFYRNNNVIQNRLTTVQMDYTLPLPHDQKLETGVKGTFQKTENTTTQVVRNSQGDTIPNPDRFNIFNTQLSILAFYVTYRFKIGSKISVKPGTRLEQTYQTGDFFSNNTTIKSNYLSLVPTINITWQMEALSTLSLSYSRRLQRPEILAMNPYINDNDPYNIVYGNPNLKPAYANSFGLYLNKILDKISLTTGIDYTFTNNSIQNVISVDGTKGITRTTYDNIGKSKAAGVNLGLRFSPTKKWNVGTNGRVSYTDFNNGGNLHSSGFSCNVYMNTDYNFGHDFRGDAYGYFYSSSPSLQGSSSSNIGYGFTLRKDLLNKKLSLTLSADQPFRKQRPMISEIKDPSFHRIYTTNFPANSYSFSVSWRFGKLTNSATRKSTVDTSSIQ</sequence>
<dbReference type="AlphaFoldDB" id="A0A365XTN2"/>
<evidence type="ECO:0000313" key="6">
    <source>
        <dbReference type="EMBL" id="RBL89693.1"/>
    </source>
</evidence>
<evidence type="ECO:0000313" key="7">
    <source>
        <dbReference type="Proteomes" id="UP000253410"/>
    </source>
</evidence>
<keyword evidence="7" id="KW-1185">Reference proteome</keyword>
<proteinExistence type="predicted"/>
<evidence type="ECO:0000256" key="1">
    <source>
        <dbReference type="ARBA" id="ARBA00004442"/>
    </source>
</evidence>
<dbReference type="SUPFAM" id="SSF49464">
    <property type="entry name" value="Carboxypeptidase regulatory domain-like"/>
    <property type="match status" value="1"/>
</dbReference>
<evidence type="ECO:0000259" key="5">
    <source>
        <dbReference type="Pfam" id="PF14905"/>
    </source>
</evidence>
<feature type="domain" description="Outer membrane protein beta-barrel" evidence="5">
    <location>
        <begin position="379"/>
        <end position="779"/>
    </location>
</feature>
<dbReference type="InterPro" id="IPR041700">
    <property type="entry name" value="OMP_b-brl_3"/>
</dbReference>
<protein>
    <recommendedName>
        <fullName evidence="5">Outer membrane protein beta-barrel domain-containing protein</fullName>
    </recommendedName>
</protein>
<dbReference type="InterPro" id="IPR008969">
    <property type="entry name" value="CarboxyPept-like_regulatory"/>
</dbReference>
<gene>
    <name evidence="6" type="ORF">DF182_24665</name>
</gene>
<feature type="compositionally biased region" description="Basic and acidic residues" evidence="4">
    <location>
        <begin position="293"/>
        <end position="305"/>
    </location>
</feature>
<dbReference type="Gene3D" id="2.60.40.1120">
    <property type="entry name" value="Carboxypeptidase-like, regulatory domain"/>
    <property type="match status" value="1"/>
</dbReference>
<keyword evidence="3" id="KW-0998">Cell outer membrane</keyword>
<comment type="caution">
    <text evidence="6">The sequence shown here is derived from an EMBL/GenBank/DDBJ whole genome shotgun (WGS) entry which is preliminary data.</text>
</comment>
<dbReference type="Gene3D" id="2.170.130.10">
    <property type="entry name" value="TonB-dependent receptor, plug domain"/>
    <property type="match status" value="1"/>
</dbReference>
<name>A0A365XTN2_9BACT</name>
<dbReference type="EMBL" id="QFFJ01000002">
    <property type="protein sequence ID" value="RBL89693.1"/>
    <property type="molecule type" value="Genomic_DNA"/>
</dbReference>
<dbReference type="RefSeq" id="WP_113618440.1">
    <property type="nucleotide sequence ID" value="NZ_QFFJ01000002.1"/>
</dbReference>
<dbReference type="Proteomes" id="UP000253410">
    <property type="component" value="Unassembled WGS sequence"/>
</dbReference>
<accession>A0A365XTN2</accession>
<dbReference type="Pfam" id="PF13620">
    <property type="entry name" value="CarboxypepD_reg"/>
    <property type="match status" value="1"/>
</dbReference>
<evidence type="ECO:0000256" key="4">
    <source>
        <dbReference type="SAM" id="MobiDB-lite"/>
    </source>
</evidence>
<dbReference type="PANTHER" id="PTHR40980">
    <property type="entry name" value="PLUG DOMAIN-CONTAINING PROTEIN"/>
    <property type="match status" value="1"/>
</dbReference>
<dbReference type="PANTHER" id="PTHR40980:SF4">
    <property type="entry name" value="TONB-DEPENDENT RECEPTOR-LIKE BETA-BARREL DOMAIN-CONTAINING PROTEIN"/>
    <property type="match status" value="1"/>
</dbReference>
<dbReference type="OrthoDB" id="905812at2"/>
<comment type="subcellular location">
    <subcellularLocation>
        <location evidence="1">Cell outer membrane</location>
    </subcellularLocation>
</comment>
<feature type="region of interest" description="Disordered" evidence="4">
    <location>
        <begin position="291"/>
        <end position="310"/>
    </location>
</feature>
<keyword evidence="2" id="KW-0472">Membrane</keyword>
<evidence type="ECO:0000256" key="2">
    <source>
        <dbReference type="ARBA" id="ARBA00023136"/>
    </source>
</evidence>
<organism evidence="6 7">
    <name type="scientific">Chitinophaga flava</name>
    <dbReference type="NCBI Taxonomy" id="2259036"/>
    <lineage>
        <taxon>Bacteria</taxon>
        <taxon>Pseudomonadati</taxon>
        <taxon>Bacteroidota</taxon>
        <taxon>Chitinophagia</taxon>
        <taxon>Chitinophagales</taxon>
        <taxon>Chitinophagaceae</taxon>
        <taxon>Chitinophaga</taxon>
    </lineage>
</organism>
<dbReference type="InterPro" id="IPR036942">
    <property type="entry name" value="Beta-barrel_TonB_sf"/>
</dbReference>
<dbReference type="GO" id="GO:0009279">
    <property type="term" value="C:cell outer membrane"/>
    <property type="evidence" value="ECO:0007669"/>
    <property type="project" value="UniProtKB-SubCell"/>
</dbReference>
<dbReference type="InterPro" id="IPR037066">
    <property type="entry name" value="Plug_dom_sf"/>
</dbReference>